<feature type="region of interest" description="Disordered" evidence="1">
    <location>
        <begin position="431"/>
        <end position="469"/>
    </location>
</feature>
<comment type="caution">
    <text evidence="2">The sequence shown here is derived from an EMBL/GenBank/DDBJ whole genome shotgun (WGS) entry which is preliminary data.</text>
</comment>
<evidence type="ECO:0000256" key="1">
    <source>
        <dbReference type="SAM" id="MobiDB-lite"/>
    </source>
</evidence>
<dbReference type="GO" id="GO:0070124">
    <property type="term" value="P:mitochondrial translational initiation"/>
    <property type="evidence" value="ECO:0007669"/>
    <property type="project" value="TreeGrafter"/>
</dbReference>
<sequence length="469" mass="52472">MATAGRTMSPGGALLRASRMFSLPTALPPPPGDYQAATSYNSETATQGFPTLQTVTAPETFRQRGDWGFKRNFPMRSTARTSTPYLRVKQVDSIEHVTDFASAADHTLTLEKWQEMNIPISLPHSASDTQLPSLKMDMRPQSVFEDRFDFTAIDEEKINNSGQMRWKYEGPWLAKLTEGEFQKYIRKLVRPRRGEFRQHLRETLAPRLTQRAKLAAQEKGGEEAATQVRELQADDITDEQITDFLRELRNDRQMLFDLVGKFLDLAPIEPPDTLDWLGSLAPHQSKTTGPKNPYAVHGPPVTHPSAGLSYLRTGAFLENHPIYGPQKEHRSIKARVVGQRTEADSSKGPRVGVGGIIATSNMATSQYRSTKSDKFDPTVKGGPKLWVNISSAQVNSQGRVILAVDEADGEARLVEEEVQGETRVFHAKAEDDGRHNQLLKPPRSSTKLNHRNPYRSVPLGTRQNYGMEN</sequence>
<reference evidence="2 3" key="1">
    <citation type="submission" date="2015-09" db="EMBL/GenBank/DDBJ databases">
        <title>Host preference determinants of Valsa canker pathogens revealed by comparative genomics.</title>
        <authorList>
            <person name="Yin Z."/>
            <person name="Huang L."/>
        </authorList>
    </citation>
    <scope>NUCLEOTIDE SEQUENCE [LARGE SCALE GENOMIC DNA]</scope>
    <source>
        <strain evidence="2 3">03-1</strain>
    </source>
</reference>
<evidence type="ECO:0000313" key="2">
    <source>
        <dbReference type="EMBL" id="ROW05686.1"/>
    </source>
</evidence>
<dbReference type="AlphaFoldDB" id="A0A423WQE6"/>
<dbReference type="PANTHER" id="PTHR28058:SF1">
    <property type="entry name" value="SMALL RIBOSOMAL SUBUNIT PROTEIN BS1M"/>
    <property type="match status" value="1"/>
</dbReference>
<dbReference type="OrthoDB" id="3913595at2759"/>
<dbReference type="Pfam" id="PF11709">
    <property type="entry name" value="Mit_ribos_Mrp51"/>
    <property type="match status" value="1"/>
</dbReference>
<accession>A0A423WQE6</accession>
<evidence type="ECO:0000313" key="3">
    <source>
        <dbReference type="Proteomes" id="UP000283895"/>
    </source>
</evidence>
<protein>
    <recommendedName>
        <fullName evidence="4">37S ribosomal protein mrp51, mitochondrial</fullName>
    </recommendedName>
</protein>
<name>A0A423WQE6_9PEZI</name>
<dbReference type="STRING" id="356882.A0A423WQE6"/>
<dbReference type="GO" id="GO:0005763">
    <property type="term" value="C:mitochondrial small ribosomal subunit"/>
    <property type="evidence" value="ECO:0007669"/>
    <property type="project" value="TreeGrafter"/>
</dbReference>
<dbReference type="GO" id="GO:0003735">
    <property type="term" value="F:structural constituent of ribosome"/>
    <property type="evidence" value="ECO:0007669"/>
    <property type="project" value="TreeGrafter"/>
</dbReference>
<dbReference type="InterPro" id="IPR016712">
    <property type="entry name" value="Rbsml_bS1m-like"/>
</dbReference>
<proteinExistence type="predicted"/>
<organism evidence="2 3">
    <name type="scientific">Cytospora schulzeri</name>
    <dbReference type="NCBI Taxonomy" id="448051"/>
    <lineage>
        <taxon>Eukaryota</taxon>
        <taxon>Fungi</taxon>
        <taxon>Dikarya</taxon>
        <taxon>Ascomycota</taxon>
        <taxon>Pezizomycotina</taxon>
        <taxon>Sordariomycetes</taxon>
        <taxon>Sordariomycetidae</taxon>
        <taxon>Diaporthales</taxon>
        <taxon>Cytosporaceae</taxon>
        <taxon>Cytospora</taxon>
    </lineage>
</organism>
<keyword evidence="3" id="KW-1185">Reference proteome</keyword>
<gene>
    <name evidence="2" type="ORF">VMCG_05239</name>
</gene>
<evidence type="ECO:0008006" key="4">
    <source>
        <dbReference type="Google" id="ProtNLM"/>
    </source>
</evidence>
<dbReference type="PANTHER" id="PTHR28058">
    <property type="entry name" value="37S RIBOSOMAL PROTEIN MRP51, MITOCHONDRIAL"/>
    <property type="match status" value="1"/>
</dbReference>
<dbReference type="EMBL" id="LKEA01000012">
    <property type="protein sequence ID" value="ROW05686.1"/>
    <property type="molecule type" value="Genomic_DNA"/>
</dbReference>
<dbReference type="Proteomes" id="UP000283895">
    <property type="component" value="Unassembled WGS sequence"/>
</dbReference>